<dbReference type="HOGENOM" id="CLU_3070033_0_0_1"/>
<keyword evidence="1" id="KW-0472">Membrane</keyword>
<sequence length="53" mass="6082">MLKQLITDAGHECIFLPKFHCELNSIEIVCSCQLFCHLLYMLIILIYKVLGAV</sequence>
<dbReference type="EMBL" id="KN822225">
    <property type="protein sequence ID" value="KIM52091.1"/>
    <property type="molecule type" value="Genomic_DNA"/>
</dbReference>
<evidence type="ECO:0000313" key="2">
    <source>
        <dbReference type="EMBL" id="KIM52091.1"/>
    </source>
</evidence>
<proteinExistence type="predicted"/>
<dbReference type="Proteomes" id="UP000053989">
    <property type="component" value="Unassembled WGS sequence"/>
</dbReference>
<accession>A0A0C3D7Q5</accession>
<keyword evidence="1" id="KW-0812">Transmembrane</keyword>
<keyword evidence="1" id="KW-1133">Transmembrane helix</keyword>
<dbReference type="AlphaFoldDB" id="A0A0C3D7Q5"/>
<organism evidence="2 3">
    <name type="scientific">Scleroderma citrinum Foug A</name>
    <dbReference type="NCBI Taxonomy" id="1036808"/>
    <lineage>
        <taxon>Eukaryota</taxon>
        <taxon>Fungi</taxon>
        <taxon>Dikarya</taxon>
        <taxon>Basidiomycota</taxon>
        <taxon>Agaricomycotina</taxon>
        <taxon>Agaricomycetes</taxon>
        <taxon>Agaricomycetidae</taxon>
        <taxon>Boletales</taxon>
        <taxon>Sclerodermatineae</taxon>
        <taxon>Sclerodermataceae</taxon>
        <taxon>Scleroderma</taxon>
    </lineage>
</organism>
<evidence type="ECO:0000313" key="3">
    <source>
        <dbReference type="Proteomes" id="UP000053989"/>
    </source>
</evidence>
<dbReference type="InParanoid" id="A0A0C3D7Q5"/>
<keyword evidence="3" id="KW-1185">Reference proteome</keyword>
<feature type="transmembrane region" description="Helical" evidence="1">
    <location>
        <begin position="26"/>
        <end position="47"/>
    </location>
</feature>
<name>A0A0C3D7Q5_9AGAM</name>
<reference evidence="2 3" key="1">
    <citation type="submission" date="2014-04" db="EMBL/GenBank/DDBJ databases">
        <authorList>
            <consortium name="DOE Joint Genome Institute"/>
            <person name="Kuo A."/>
            <person name="Kohler A."/>
            <person name="Nagy L.G."/>
            <person name="Floudas D."/>
            <person name="Copeland A."/>
            <person name="Barry K.W."/>
            <person name="Cichocki N."/>
            <person name="Veneault-Fourrey C."/>
            <person name="LaButti K."/>
            <person name="Lindquist E.A."/>
            <person name="Lipzen A."/>
            <person name="Lundell T."/>
            <person name="Morin E."/>
            <person name="Murat C."/>
            <person name="Sun H."/>
            <person name="Tunlid A."/>
            <person name="Henrissat B."/>
            <person name="Grigoriev I.V."/>
            <person name="Hibbett D.S."/>
            <person name="Martin F."/>
            <person name="Nordberg H.P."/>
            <person name="Cantor M.N."/>
            <person name="Hua S.X."/>
        </authorList>
    </citation>
    <scope>NUCLEOTIDE SEQUENCE [LARGE SCALE GENOMIC DNA]</scope>
    <source>
        <strain evidence="2 3">Foug A</strain>
    </source>
</reference>
<protein>
    <submittedName>
        <fullName evidence="2">Uncharacterized protein</fullName>
    </submittedName>
</protein>
<evidence type="ECO:0000256" key="1">
    <source>
        <dbReference type="SAM" id="Phobius"/>
    </source>
</evidence>
<reference evidence="3" key="2">
    <citation type="submission" date="2015-01" db="EMBL/GenBank/DDBJ databases">
        <title>Evolutionary Origins and Diversification of the Mycorrhizal Mutualists.</title>
        <authorList>
            <consortium name="DOE Joint Genome Institute"/>
            <consortium name="Mycorrhizal Genomics Consortium"/>
            <person name="Kohler A."/>
            <person name="Kuo A."/>
            <person name="Nagy L.G."/>
            <person name="Floudas D."/>
            <person name="Copeland A."/>
            <person name="Barry K.W."/>
            <person name="Cichocki N."/>
            <person name="Veneault-Fourrey C."/>
            <person name="LaButti K."/>
            <person name="Lindquist E.A."/>
            <person name="Lipzen A."/>
            <person name="Lundell T."/>
            <person name="Morin E."/>
            <person name="Murat C."/>
            <person name="Riley R."/>
            <person name="Ohm R."/>
            <person name="Sun H."/>
            <person name="Tunlid A."/>
            <person name="Henrissat B."/>
            <person name="Grigoriev I.V."/>
            <person name="Hibbett D.S."/>
            <person name="Martin F."/>
        </authorList>
    </citation>
    <scope>NUCLEOTIDE SEQUENCE [LARGE SCALE GENOMIC DNA]</scope>
    <source>
        <strain evidence="3">Foug A</strain>
    </source>
</reference>
<dbReference type="OrthoDB" id="2449121at2759"/>
<gene>
    <name evidence="2" type="ORF">SCLCIDRAFT_141944</name>
</gene>